<dbReference type="EMBL" id="FQ790344">
    <property type="protein sequence ID" value="CCD52575.1"/>
    <property type="molecule type" value="Genomic_DNA"/>
</dbReference>
<dbReference type="HOGENOM" id="CLU_3260458_0_0_1"/>
<dbReference type="Proteomes" id="UP000008177">
    <property type="component" value="Unplaced contigs"/>
</dbReference>
<accession>G2YLS7</accession>
<proteinExistence type="predicted"/>
<sequence length="42" mass="4662">MEGARRRPDYLAGLQAGKYIRESNRYALAMTSIANTKASSRS</sequence>
<evidence type="ECO:0000313" key="2">
    <source>
        <dbReference type="Proteomes" id="UP000008177"/>
    </source>
</evidence>
<organism evidence="1 2">
    <name type="scientific">Botryotinia fuckeliana (strain T4)</name>
    <name type="common">Noble rot fungus</name>
    <name type="synonym">Botrytis cinerea</name>
    <dbReference type="NCBI Taxonomy" id="999810"/>
    <lineage>
        <taxon>Eukaryota</taxon>
        <taxon>Fungi</taxon>
        <taxon>Dikarya</taxon>
        <taxon>Ascomycota</taxon>
        <taxon>Pezizomycotina</taxon>
        <taxon>Leotiomycetes</taxon>
        <taxon>Helotiales</taxon>
        <taxon>Sclerotiniaceae</taxon>
        <taxon>Botrytis</taxon>
    </lineage>
</organism>
<name>G2YLS7_BOTF4</name>
<protein>
    <submittedName>
        <fullName evidence="1">Uncharacterized protein</fullName>
    </submittedName>
</protein>
<dbReference type="InParanoid" id="G2YLS7"/>
<reference evidence="2" key="1">
    <citation type="journal article" date="2011" name="PLoS Genet.">
        <title>Genomic analysis of the necrotrophic fungal pathogens Sclerotinia sclerotiorum and Botrytis cinerea.</title>
        <authorList>
            <person name="Amselem J."/>
            <person name="Cuomo C.A."/>
            <person name="van Kan J.A."/>
            <person name="Viaud M."/>
            <person name="Benito E.P."/>
            <person name="Couloux A."/>
            <person name="Coutinho P.M."/>
            <person name="de Vries R.P."/>
            <person name="Dyer P.S."/>
            <person name="Fillinger S."/>
            <person name="Fournier E."/>
            <person name="Gout L."/>
            <person name="Hahn M."/>
            <person name="Kohn L."/>
            <person name="Lapalu N."/>
            <person name="Plummer K.M."/>
            <person name="Pradier J.M."/>
            <person name="Quevillon E."/>
            <person name="Sharon A."/>
            <person name="Simon A."/>
            <person name="ten Have A."/>
            <person name="Tudzynski B."/>
            <person name="Tudzynski P."/>
            <person name="Wincker P."/>
            <person name="Andrew M."/>
            <person name="Anthouard V."/>
            <person name="Beever R.E."/>
            <person name="Beffa R."/>
            <person name="Benoit I."/>
            <person name="Bouzid O."/>
            <person name="Brault B."/>
            <person name="Chen Z."/>
            <person name="Choquer M."/>
            <person name="Collemare J."/>
            <person name="Cotton P."/>
            <person name="Danchin E.G."/>
            <person name="Da Silva C."/>
            <person name="Gautier A."/>
            <person name="Giraud C."/>
            <person name="Giraud T."/>
            <person name="Gonzalez C."/>
            <person name="Grossetete S."/>
            <person name="Guldener U."/>
            <person name="Henrissat B."/>
            <person name="Howlett B.J."/>
            <person name="Kodira C."/>
            <person name="Kretschmer M."/>
            <person name="Lappartient A."/>
            <person name="Leroch M."/>
            <person name="Levis C."/>
            <person name="Mauceli E."/>
            <person name="Neuveglise C."/>
            <person name="Oeser B."/>
            <person name="Pearson M."/>
            <person name="Poulain J."/>
            <person name="Poussereau N."/>
            <person name="Quesneville H."/>
            <person name="Rascle C."/>
            <person name="Schumacher J."/>
            <person name="Segurens B."/>
            <person name="Sexton A."/>
            <person name="Silva E."/>
            <person name="Sirven C."/>
            <person name="Soanes D.M."/>
            <person name="Talbot N.J."/>
            <person name="Templeton M."/>
            <person name="Yandava C."/>
            <person name="Yarden O."/>
            <person name="Zeng Q."/>
            <person name="Rollins J.A."/>
            <person name="Lebrun M.H."/>
            <person name="Dickman M."/>
        </authorList>
    </citation>
    <scope>NUCLEOTIDE SEQUENCE [LARGE SCALE GENOMIC DNA]</scope>
    <source>
        <strain evidence="2">T4</strain>
    </source>
</reference>
<dbReference type="AlphaFoldDB" id="G2YLS7"/>
<gene>
    <name evidence="1" type="ORF">BofuT4_uP000220.1</name>
</gene>
<evidence type="ECO:0000313" key="1">
    <source>
        <dbReference type="EMBL" id="CCD52575.1"/>
    </source>
</evidence>